<dbReference type="PANTHER" id="PTHR33823:SF4">
    <property type="entry name" value="GENERAL STRESS PROTEIN 16O"/>
    <property type="match status" value="1"/>
</dbReference>
<feature type="zinc finger region" description="dksA C4-type" evidence="4">
    <location>
        <begin position="79"/>
        <end position="103"/>
    </location>
</feature>
<dbReference type="AlphaFoldDB" id="A0A1I5RZ93"/>
<dbReference type="PANTHER" id="PTHR33823">
    <property type="entry name" value="RNA POLYMERASE-BINDING TRANSCRIPTION FACTOR DKSA-RELATED"/>
    <property type="match status" value="1"/>
</dbReference>
<dbReference type="Gene3D" id="1.20.120.910">
    <property type="entry name" value="DksA, coiled-coil domain"/>
    <property type="match status" value="1"/>
</dbReference>
<keyword evidence="1" id="KW-0479">Metal-binding</keyword>
<evidence type="ECO:0000256" key="3">
    <source>
        <dbReference type="ARBA" id="ARBA00022833"/>
    </source>
</evidence>
<evidence type="ECO:0000313" key="6">
    <source>
        <dbReference type="EMBL" id="SFP63737.1"/>
    </source>
</evidence>
<dbReference type="PROSITE" id="PS51128">
    <property type="entry name" value="ZF_DKSA_2"/>
    <property type="match status" value="1"/>
</dbReference>
<dbReference type="Proteomes" id="UP000243084">
    <property type="component" value="Unassembled WGS sequence"/>
</dbReference>
<sequence length="107" mass="11355">MTAIADPRATLDALASEYAQRAEAIRRNLLSPHSSSFPEQAVERQNDDVLRSLLAEAEHGLKEVAHARARLAEGRYGICTACGATIAPARLAALPAAELCVDCAARS</sequence>
<dbReference type="SUPFAM" id="SSF57716">
    <property type="entry name" value="Glucocorticoid receptor-like (DNA-binding domain)"/>
    <property type="match status" value="1"/>
</dbReference>
<gene>
    <name evidence="6" type="ORF">SAMN05216229_104102</name>
</gene>
<evidence type="ECO:0000313" key="7">
    <source>
        <dbReference type="Proteomes" id="UP000243084"/>
    </source>
</evidence>
<keyword evidence="7" id="KW-1185">Reference proteome</keyword>
<proteinExistence type="predicted"/>
<name>A0A1I5RZ93_9GAMM</name>
<keyword evidence="2" id="KW-0863">Zinc-finger</keyword>
<dbReference type="EMBL" id="FOXM01000004">
    <property type="protein sequence ID" value="SFP63737.1"/>
    <property type="molecule type" value="Genomic_DNA"/>
</dbReference>
<keyword evidence="3" id="KW-0862">Zinc</keyword>
<dbReference type="Pfam" id="PF01258">
    <property type="entry name" value="zf-dskA_traR"/>
    <property type="match status" value="1"/>
</dbReference>
<dbReference type="RefSeq" id="WP_092429471.1">
    <property type="nucleotide sequence ID" value="NZ_FOXM01000004.1"/>
</dbReference>
<dbReference type="GO" id="GO:0008270">
    <property type="term" value="F:zinc ion binding"/>
    <property type="evidence" value="ECO:0007669"/>
    <property type="project" value="UniProtKB-KW"/>
</dbReference>
<evidence type="ECO:0000256" key="1">
    <source>
        <dbReference type="ARBA" id="ARBA00022723"/>
    </source>
</evidence>
<feature type="domain" description="Zinc finger DksA/TraR C4-type" evidence="5">
    <location>
        <begin position="74"/>
        <end position="106"/>
    </location>
</feature>
<protein>
    <submittedName>
        <fullName evidence="6">DksA/traR C4-type zinc finger</fullName>
    </submittedName>
</protein>
<reference evidence="7" key="1">
    <citation type="submission" date="2016-10" db="EMBL/GenBank/DDBJ databases">
        <authorList>
            <person name="Varghese N."/>
            <person name="Submissions S."/>
        </authorList>
    </citation>
    <scope>NUCLEOTIDE SEQUENCE [LARGE SCALE GENOMIC DNA]</scope>
    <source>
        <strain evidence="7">JCM 18195</strain>
    </source>
</reference>
<evidence type="ECO:0000256" key="4">
    <source>
        <dbReference type="PROSITE-ProRule" id="PRU00510"/>
    </source>
</evidence>
<accession>A0A1I5RZ93</accession>
<dbReference type="InterPro" id="IPR000962">
    <property type="entry name" value="Znf_DskA_TraR"/>
</dbReference>
<organism evidence="6 7">
    <name type="scientific">Geopseudomonas sagittaria</name>
    <dbReference type="NCBI Taxonomy" id="1135990"/>
    <lineage>
        <taxon>Bacteria</taxon>
        <taxon>Pseudomonadati</taxon>
        <taxon>Pseudomonadota</taxon>
        <taxon>Gammaproteobacteria</taxon>
        <taxon>Pseudomonadales</taxon>
        <taxon>Pseudomonadaceae</taxon>
        <taxon>Geopseudomonas</taxon>
    </lineage>
</organism>
<evidence type="ECO:0000259" key="5">
    <source>
        <dbReference type="Pfam" id="PF01258"/>
    </source>
</evidence>
<evidence type="ECO:0000256" key="2">
    <source>
        <dbReference type="ARBA" id="ARBA00022771"/>
    </source>
</evidence>
<dbReference type="OrthoDB" id="6064855at2"/>